<comment type="subcellular location">
    <subcellularLocation>
        <location evidence="1">Cell inner membrane</location>
        <topology evidence="1">Multi-pass membrane protein</topology>
    </subcellularLocation>
    <subcellularLocation>
        <location evidence="11">Cell membrane</location>
        <topology evidence="11">Multi-pass membrane protein</topology>
    </subcellularLocation>
</comment>
<keyword evidence="6 11" id="KW-1133">Transmembrane helix</keyword>
<keyword evidence="4 11" id="KW-1003">Cell membrane</keyword>
<feature type="transmembrane region" description="Helical" evidence="11">
    <location>
        <begin position="114"/>
        <end position="134"/>
    </location>
</feature>
<evidence type="ECO:0000256" key="11">
    <source>
        <dbReference type="HAMAP-Rule" id="MF_01844"/>
    </source>
</evidence>
<evidence type="ECO:0000256" key="2">
    <source>
        <dbReference type="ARBA" id="ARBA00022448"/>
    </source>
</evidence>
<dbReference type="InterPro" id="IPR023171">
    <property type="entry name" value="Na/H_antiporter_dom_sf"/>
</dbReference>
<evidence type="ECO:0000313" key="13">
    <source>
        <dbReference type="Proteomes" id="UP001183410"/>
    </source>
</evidence>
<dbReference type="EMBL" id="JAVREO010000009">
    <property type="protein sequence ID" value="MDT0267907.1"/>
    <property type="molecule type" value="Genomic_DNA"/>
</dbReference>
<evidence type="ECO:0000313" key="12">
    <source>
        <dbReference type="EMBL" id="MDT0267907.1"/>
    </source>
</evidence>
<name>A0ABU2JSL0_9ACTN</name>
<keyword evidence="9 11" id="KW-0472">Membrane</keyword>
<feature type="transmembrane region" description="Helical" evidence="11">
    <location>
        <begin position="225"/>
        <end position="256"/>
    </location>
</feature>
<evidence type="ECO:0000256" key="4">
    <source>
        <dbReference type="ARBA" id="ARBA00022475"/>
    </source>
</evidence>
<comment type="function">
    <text evidence="11">Na(+)/H(+) antiporter that extrudes sodium in exchange for external protons.</text>
</comment>
<feature type="transmembrane region" description="Helical" evidence="11">
    <location>
        <begin position="354"/>
        <end position="373"/>
    </location>
</feature>
<keyword evidence="13" id="KW-1185">Reference proteome</keyword>
<dbReference type="PANTHER" id="PTHR30341">
    <property type="entry name" value="SODIUM ION/PROTON ANTIPORTER NHAA-RELATED"/>
    <property type="match status" value="1"/>
</dbReference>
<keyword evidence="7 11" id="KW-0915">Sodium</keyword>
<protein>
    <recommendedName>
        <fullName evidence="11">Na(+)/H(+) antiporter NhaA</fullName>
    </recommendedName>
    <alternativeName>
        <fullName evidence="11">Sodium/proton antiporter NhaA</fullName>
    </alternativeName>
</protein>
<feature type="transmembrane region" description="Helical" evidence="11">
    <location>
        <begin position="146"/>
        <end position="164"/>
    </location>
</feature>
<keyword evidence="5 11" id="KW-0812">Transmembrane</keyword>
<evidence type="ECO:0000256" key="10">
    <source>
        <dbReference type="ARBA" id="ARBA00023201"/>
    </source>
</evidence>
<evidence type="ECO:0000256" key="8">
    <source>
        <dbReference type="ARBA" id="ARBA00023065"/>
    </source>
</evidence>
<dbReference type="InterPro" id="IPR004670">
    <property type="entry name" value="NhaA"/>
</dbReference>
<feature type="transmembrane region" description="Helical" evidence="11">
    <location>
        <begin position="312"/>
        <end position="334"/>
    </location>
</feature>
<evidence type="ECO:0000256" key="3">
    <source>
        <dbReference type="ARBA" id="ARBA00022449"/>
    </source>
</evidence>
<dbReference type="NCBIfam" id="TIGR00773">
    <property type="entry name" value="NhaA"/>
    <property type="match status" value="1"/>
</dbReference>
<feature type="transmembrane region" description="Helical" evidence="11">
    <location>
        <begin position="276"/>
        <end position="300"/>
    </location>
</feature>
<dbReference type="PANTHER" id="PTHR30341:SF0">
    <property type="entry name" value="NA(+)_H(+) ANTIPORTER NHAA"/>
    <property type="match status" value="1"/>
</dbReference>
<feature type="transmembrane region" description="Helical" evidence="11">
    <location>
        <begin position="385"/>
        <end position="404"/>
    </location>
</feature>
<keyword evidence="2 11" id="KW-0813">Transport</keyword>
<feature type="transmembrane region" description="Helical" evidence="11">
    <location>
        <begin position="171"/>
        <end position="195"/>
    </location>
</feature>
<dbReference type="Gene3D" id="1.20.1530.10">
    <property type="entry name" value="Na+/H+ antiporter like domain"/>
    <property type="match status" value="1"/>
</dbReference>
<evidence type="ECO:0000256" key="5">
    <source>
        <dbReference type="ARBA" id="ARBA00022692"/>
    </source>
</evidence>
<comment type="catalytic activity">
    <reaction evidence="11">
        <text>Na(+)(in) + 2 H(+)(out) = Na(+)(out) + 2 H(+)(in)</text>
        <dbReference type="Rhea" id="RHEA:29251"/>
        <dbReference type="ChEBI" id="CHEBI:15378"/>
        <dbReference type="ChEBI" id="CHEBI:29101"/>
    </reaction>
</comment>
<evidence type="ECO:0000256" key="9">
    <source>
        <dbReference type="ARBA" id="ARBA00023136"/>
    </source>
</evidence>
<sequence length="432" mass="45076">MTPPSLPQKLPKAAKKLTLRDRDRRSVAEFLRLEVTGGLLLLIAATLALVLVNSPWGDGYESLRDHHLAIPFLGLDLSVGHWASDGLLAIFFFVAGTELKRELTVGELRRPAAAALPVVAAIGGMLTPALFYLVWAVSQGGGTDGWAVPMATDIAFALGVLAVVGRRLPSALRVFLLTLAIVDDLIAILVIAVFFTSGVDLAALAGAVAGLVLFRLLHGRGVRGWWWYLPLAAAVWVLMYHSGVHATIAGVALGLLLRATPGDDEDETPAEHVGHLVHPVSAGFAVPVFAFFAAGVPVSPSTLGEMAGEPEALGVVLGLFLGKLVGVLGATYLMVRFTRARLNPQLGWPDVTGVALLAGIGFTVSLLIAELAFADDPTLTEHVKAAVLVASLLAAATAAVMLTLRGRALDRRDAATAAAAAGKTTEASTETA</sequence>
<keyword evidence="3 11" id="KW-0050">Antiport</keyword>
<feature type="transmembrane region" description="Helical" evidence="11">
    <location>
        <begin position="30"/>
        <end position="52"/>
    </location>
</feature>
<comment type="similarity">
    <text evidence="11">Belongs to the NhaA Na(+)/H(+) (TC 2.A.33) antiporter family.</text>
</comment>
<proteinExistence type="inferred from homology"/>
<dbReference type="Pfam" id="PF06965">
    <property type="entry name" value="Na_H_antiport_1"/>
    <property type="match status" value="1"/>
</dbReference>
<evidence type="ECO:0000256" key="6">
    <source>
        <dbReference type="ARBA" id="ARBA00022989"/>
    </source>
</evidence>
<dbReference type="HAMAP" id="MF_01844">
    <property type="entry name" value="NhaA"/>
    <property type="match status" value="1"/>
</dbReference>
<gene>
    <name evidence="11 12" type="primary">nhaA</name>
    <name evidence="12" type="ORF">RM844_16630</name>
</gene>
<reference evidence="13" key="1">
    <citation type="submission" date="2023-07" db="EMBL/GenBank/DDBJ databases">
        <title>30 novel species of actinomycetes from the DSMZ collection.</title>
        <authorList>
            <person name="Nouioui I."/>
        </authorList>
    </citation>
    <scope>NUCLEOTIDE SEQUENCE [LARGE SCALE GENOMIC DNA]</scope>
    <source>
        <strain evidence="13">DSM 44915</strain>
    </source>
</reference>
<organism evidence="12 13">
    <name type="scientific">Streptomyces chisholmiae</name>
    <dbReference type="NCBI Taxonomy" id="3075540"/>
    <lineage>
        <taxon>Bacteria</taxon>
        <taxon>Bacillati</taxon>
        <taxon>Actinomycetota</taxon>
        <taxon>Actinomycetes</taxon>
        <taxon>Kitasatosporales</taxon>
        <taxon>Streptomycetaceae</taxon>
        <taxon>Streptomyces</taxon>
    </lineage>
</organism>
<dbReference type="RefSeq" id="WP_311667987.1">
    <property type="nucleotide sequence ID" value="NZ_JAVREO010000009.1"/>
</dbReference>
<evidence type="ECO:0000256" key="1">
    <source>
        <dbReference type="ARBA" id="ARBA00004429"/>
    </source>
</evidence>
<feature type="transmembrane region" description="Helical" evidence="11">
    <location>
        <begin position="72"/>
        <end position="94"/>
    </location>
</feature>
<comment type="caution">
    <text evidence="12">The sequence shown here is derived from an EMBL/GenBank/DDBJ whole genome shotgun (WGS) entry which is preliminary data.</text>
</comment>
<keyword evidence="10 11" id="KW-0739">Sodium transport</keyword>
<dbReference type="Proteomes" id="UP001183410">
    <property type="component" value="Unassembled WGS sequence"/>
</dbReference>
<keyword evidence="8 11" id="KW-0406">Ion transport</keyword>
<accession>A0ABU2JSL0</accession>
<evidence type="ECO:0000256" key="7">
    <source>
        <dbReference type="ARBA" id="ARBA00023053"/>
    </source>
</evidence>